<evidence type="ECO:0000313" key="2">
    <source>
        <dbReference type="Proteomes" id="UP000001784"/>
    </source>
</evidence>
<keyword evidence="2" id="KW-1185">Reference proteome</keyword>
<dbReference type="PANTHER" id="PTHR32329">
    <property type="entry name" value="BIFUNCTIONAL PROTEIN [INCLUDES 2-HYDROXYACYL-COA DEHYDRATASE (N-TER) AND ITS ACTIVATOR DOMAIN (C_TERM)-RELATED"/>
    <property type="match status" value="1"/>
</dbReference>
<dbReference type="RefSeq" id="WP_011698685.1">
    <property type="nucleotide sequence ID" value="NC_008554.1"/>
</dbReference>
<gene>
    <name evidence="1" type="ordered locus">Sfum_1830</name>
</gene>
<dbReference type="EMBL" id="CP000478">
    <property type="protein sequence ID" value="ABK17515.1"/>
    <property type="molecule type" value="Genomic_DNA"/>
</dbReference>
<dbReference type="KEGG" id="sfu:Sfum_1830"/>
<dbReference type="InParanoid" id="A0LJB3"/>
<dbReference type="HOGENOM" id="CLU_057460_0_0_7"/>
<dbReference type="OrthoDB" id="9780120at2"/>
<dbReference type="STRING" id="335543.Sfum_1830"/>
<dbReference type="Proteomes" id="UP000001784">
    <property type="component" value="Chromosome"/>
</dbReference>
<protein>
    <submittedName>
        <fullName evidence="1">CoA enzyme activase</fullName>
    </submittedName>
</protein>
<proteinExistence type="predicted"/>
<accession>A0LJB3</accession>
<reference evidence="1 2" key="1">
    <citation type="submission" date="2006-10" db="EMBL/GenBank/DDBJ databases">
        <title>Complete sequence of Syntrophobacter fumaroxidans MPOB.</title>
        <authorList>
            <consortium name="US DOE Joint Genome Institute"/>
            <person name="Copeland A."/>
            <person name="Lucas S."/>
            <person name="Lapidus A."/>
            <person name="Barry K."/>
            <person name="Detter J.C."/>
            <person name="Glavina del Rio T."/>
            <person name="Hammon N."/>
            <person name="Israni S."/>
            <person name="Pitluck S."/>
            <person name="Goltsman E.G."/>
            <person name="Martinez M."/>
            <person name="Schmutz J."/>
            <person name="Larimer F."/>
            <person name="Land M."/>
            <person name="Hauser L."/>
            <person name="Kyrpides N."/>
            <person name="Kim E."/>
            <person name="Boone D.R."/>
            <person name="Brockman F."/>
            <person name="Culley D."/>
            <person name="Ferry J."/>
            <person name="Gunsalus R."/>
            <person name="McInerney M.J."/>
            <person name="Morrison M."/>
            <person name="Plugge C."/>
            <person name="Rohlin L."/>
            <person name="Scholten J."/>
            <person name="Sieber J."/>
            <person name="Stams A.J.M."/>
            <person name="Worm P."/>
            <person name="Henstra A.M."/>
            <person name="Richardson P."/>
        </authorList>
    </citation>
    <scope>NUCLEOTIDE SEQUENCE [LARGE SCALE GENOMIC DNA]</scope>
    <source>
        <strain evidence="2">DSM 10017 / MPOB</strain>
    </source>
</reference>
<dbReference type="PANTHER" id="PTHR32329:SF2">
    <property type="entry name" value="BIFUNCTIONAL PROTEIN [INCLUDES 2-HYDROXYACYL-COA DEHYDRATASE (N-TER) AND ITS ACTIVATOR DOMAIN (C_TERM)"/>
    <property type="match status" value="1"/>
</dbReference>
<dbReference type="eggNOG" id="COG3581">
    <property type="taxonomic scope" value="Bacteria"/>
</dbReference>
<organism evidence="1 2">
    <name type="scientific">Syntrophobacter fumaroxidans (strain DSM 10017 / MPOB)</name>
    <dbReference type="NCBI Taxonomy" id="335543"/>
    <lineage>
        <taxon>Bacteria</taxon>
        <taxon>Pseudomonadati</taxon>
        <taxon>Thermodesulfobacteriota</taxon>
        <taxon>Syntrophobacteria</taxon>
        <taxon>Syntrophobacterales</taxon>
        <taxon>Syntrophobacteraceae</taxon>
        <taxon>Syntrophobacter</taxon>
    </lineage>
</organism>
<dbReference type="AlphaFoldDB" id="A0LJB3"/>
<name>A0LJB3_SYNFM</name>
<evidence type="ECO:0000313" key="1">
    <source>
        <dbReference type="EMBL" id="ABK17515.1"/>
    </source>
</evidence>
<dbReference type="InterPro" id="IPR051805">
    <property type="entry name" value="Dehydratase_Activator_Redct"/>
</dbReference>
<sequence length="453" mass="51616">MAVSNDRSSFDRFHTSVRQFDVSGKTLLLPDMAPFGARLLAACFRAVGVNAKVMETYTGLALGKEFTSGKECFPCQVTLGDILYHLQKEKERLGSSFSPDRYVYFMPEADGPCRFGMYNKLQRLILDRFPEFKEIPIVYLSTEDSYATGGIMPPEESSIFRKLSYVAIIVADVMDRVVWRIRPYESRPGATDAFMAQAVDAMAATIEEVGAALNFPRLLDQLEEVVVAARNIADPRIPRKPRIGIVGEIYLRCHPDSNQNIIRELEKCGAEVLDASLGEWVNFVTFEQERKLRRAWKIAWLDRNHSRLRKVTRALFGNLIEGLYQQVRQHQVYRRALKHLDIPVDHSIRKIERRLQRDRLFTFDIGTEAALSIGGALEYAHEGFDGVVNVFPFTCMPSTICASILKPLLHDMKVPYLDAPYDGAIQPNRETALRTFVYQAKQHLESRTARTKR</sequence>